<name>A0A1H1JYU4_9BURK</name>
<reference evidence="6" key="1">
    <citation type="submission" date="2016-10" db="EMBL/GenBank/DDBJ databases">
        <authorList>
            <person name="Varghese N."/>
        </authorList>
    </citation>
    <scope>NUCLEOTIDE SEQUENCE [LARGE SCALE GENOMIC DNA]</scope>
    <source>
        <strain evidence="6">GAS106B</strain>
    </source>
</reference>
<organism evidence="5 6">
    <name type="scientific">Paraburkholderia fungorum</name>
    <dbReference type="NCBI Taxonomy" id="134537"/>
    <lineage>
        <taxon>Bacteria</taxon>
        <taxon>Pseudomonadati</taxon>
        <taxon>Pseudomonadota</taxon>
        <taxon>Betaproteobacteria</taxon>
        <taxon>Burkholderiales</taxon>
        <taxon>Burkholderiaceae</taxon>
        <taxon>Paraburkholderia</taxon>
    </lineage>
</organism>
<dbReference type="OrthoDB" id="9098911at2"/>
<evidence type="ECO:0000313" key="6">
    <source>
        <dbReference type="Proteomes" id="UP000183487"/>
    </source>
</evidence>
<keyword evidence="4" id="KW-0804">Transcription</keyword>
<keyword evidence="3" id="KW-0238">DNA-binding</keyword>
<dbReference type="GO" id="GO:0003677">
    <property type="term" value="F:DNA binding"/>
    <property type="evidence" value="ECO:0007669"/>
    <property type="project" value="UniProtKB-KW"/>
</dbReference>
<dbReference type="EMBL" id="FNKP01000004">
    <property type="protein sequence ID" value="SDR55231.1"/>
    <property type="molecule type" value="Genomic_DNA"/>
</dbReference>
<keyword evidence="1" id="KW-0805">Transcription regulation</keyword>
<evidence type="ECO:0000256" key="3">
    <source>
        <dbReference type="ARBA" id="ARBA00023125"/>
    </source>
</evidence>
<dbReference type="Gene3D" id="1.10.1740.10">
    <property type="match status" value="1"/>
</dbReference>
<evidence type="ECO:0000256" key="2">
    <source>
        <dbReference type="ARBA" id="ARBA00023082"/>
    </source>
</evidence>
<accession>A0A1H1JYU4</accession>
<dbReference type="PANTHER" id="PTHR43133">
    <property type="entry name" value="RNA POLYMERASE ECF-TYPE SIGMA FACTO"/>
    <property type="match status" value="1"/>
</dbReference>
<evidence type="ECO:0000313" key="5">
    <source>
        <dbReference type="EMBL" id="SDR55231.1"/>
    </source>
</evidence>
<keyword evidence="5" id="KW-0240">DNA-directed RNA polymerase</keyword>
<dbReference type="GO" id="GO:0000428">
    <property type="term" value="C:DNA-directed RNA polymerase complex"/>
    <property type="evidence" value="ECO:0007669"/>
    <property type="project" value="UniProtKB-KW"/>
</dbReference>
<dbReference type="AlphaFoldDB" id="A0A1H1JYU4"/>
<dbReference type="InterPro" id="IPR013325">
    <property type="entry name" value="RNA_pol_sigma_r2"/>
</dbReference>
<dbReference type="InterPro" id="IPR039425">
    <property type="entry name" value="RNA_pol_sigma-70-like"/>
</dbReference>
<dbReference type="SUPFAM" id="SSF88946">
    <property type="entry name" value="Sigma2 domain of RNA polymerase sigma factors"/>
    <property type="match status" value="1"/>
</dbReference>
<evidence type="ECO:0000256" key="1">
    <source>
        <dbReference type="ARBA" id="ARBA00023015"/>
    </source>
</evidence>
<dbReference type="GO" id="GO:0016987">
    <property type="term" value="F:sigma factor activity"/>
    <property type="evidence" value="ECO:0007669"/>
    <property type="project" value="UniProtKB-KW"/>
</dbReference>
<proteinExistence type="predicted"/>
<keyword evidence="6" id="KW-1185">Reference proteome</keyword>
<keyword evidence="2" id="KW-0731">Sigma factor</keyword>
<dbReference type="Proteomes" id="UP000183487">
    <property type="component" value="Unassembled WGS sequence"/>
</dbReference>
<dbReference type="PANTHER" id="PTHR43133:SF8">
    <property type="entry name" value="RNA POLYMERASE SIGMA FACTOR HI_1459-RELATED"/>
    <property type="match status" value="1"/>
</dbReference>
<evidence type="ECO:0000256" key="4">
    <source>
        <dbReference type="ARBA" id="ARBA00023163"/>
    </source>
</evidence>
<dbReference type="RefSeq" id="WP_074774637.1">
    <property type="nucleotide sequence ID" value="NZ_FNKP01000004.1"/>
</dbReference>
<dbReference type="GO" id="GO:0006352">
    <property type="term" value="P:DNA-templated transcription initiation"/>
    <property type="evidence" value="ECO:0007669"/>
    <property type="project" value="InterPro"/>
</dbReference>
<sequence length="209" mass="23161">MDHGASIAIDRLLADRERLRSFFLTLRKDVFRMARRRFPWVRDADVEESVQECFVAVLERRGSYSAPSAVLDDLERFAAHLSAYLRAAAINKIIDRIGRPGPGDPEPIVVEDGEDASDVLDRLMREAGHSTPTPEDNLMHATRMRVLSDCMRKLTVLARQTFELALRGYGDVEIQAHTGAGSAVAVRRRISETKGVLTRCAQSSLGGAA</sequence>
<gene>
    <name evidence="5" type="ORF">SAMN05443245_7634</name>
</gene>
<protein>
    <submittedName>
        <fullName evidence="5">DNA-directed RNA polymerase specialized sigma subunit, sigma24 family</fullName>
    </submittedName>
</protein>